<protein>
    <recommendedName>
        <fullName evidence="3">Extensin-like C-terminal domain-containing protein</fullName>
    </recommendedName>
</protein>
<proteinExistence type="predicted"/>
<gene>
    <name evidence="1" type="ORF">GFD30_17910</name>
</gene>
<dbReference type="EMBL" id="WIAO01000024">
    <property type="protein sequence ID" value="MQM27433.1"/>
    <property type="molecule type" value="Genomic_DNA"/>
</dbReference>
<evidence type="ECO:0000313" key="2">
    <source>
        <dbReference type="Proteomes" id="UP000477750"/>
    </source>
</evidence>
<evidence type="ECO:0000313" key="1">
    <source>
        <dbReference type="EMBL" id="MQM27433.1"/>
    </source>
</evidence>
<comment type="caution">
    <text evidence="1">The sequence shown here is derived from an EMBL/GenBank/DDBJ whole genome shotgun (WGS) entry which is preliminary data.</text>
</comment>
<dbReference type="RefSeq" id="WP_153026572.1">
    <property type="nucleotide sequence ID" value="NZ_WIAO01000024.1"/>
</dbReference>
<dbReference type="AlphaFoldDB" id="A0A6L5GD89"/>
<evidence type="ECO:0008006" key="3">
    <source>
        <dbReference type="Google" id="ProtNLM"/>
    </source>
</evidence>
<organism evidence="1 2">
    <name type="scientific">Glycomyces albidus</name>
    <dbReference type="NCBI Taxonomy" id="2656774"/>
    <lineage>
        <taxon>Bacteria</taxon>
        <taxon>Bacillati</taxon>
        <taxon>Actinomycetota</taxon>
        <taxon>Actinomycetes</taxon>
        <taxon>Glycomycetales</taxon>
        <taxon>Glycomycetaceae</taxon>
        <taxon>Glycomyces</taxon>
    </lineage>
</organism>
<keyword evidence="2" id="KW-1185">Reference proteome</keyword>
<reference evidence="1 2" key="1">
    <citation type="submission" date="2019-10" db="EMBL/GenBank/DDBJ databases">
        <title>Glycomyces albidus sp. nov., a novel actinomycete isolated from rhizosphere soil of wheat (Triticum aestivum L.).</title>
        <authorList>
            <person name="Qian L."/>
        </authorList>
    </citation>
    <scope>NUCLEOTIDE SEQUENCE [LARGE SCALE GENOMIC DNA]</scope>
    <source>
        <strain evidence="1 2">NEAU-7082</strain>
    </source>
</reference>
<name>A0A6L5GD89_9ACTN</name>
<dbReference type="Proteomes" id="UP000477750">
    <property type="component" value="Unassembled WGS sequence"/>
</dbReference>
<sequence>MPFPSSGKAFASSSCELPDITRDWLHDTVWKTRYRTAFGGDGLGVHPSVTSFTMHEEAHVQAGKLVRDLHDLGQAYGYAGVPRAYQWTGLAGAKVCKPGYHRYGAALDFTRFDWGPDCFVDTAVHGRARRYLRRRYLAVIAMCRKHFGTVLHLHHDPDGSHWNHIHVDRGRKAVAADWDYQTDTTIIQWAARDLAGITDMAIDGDFGPQTEEGFKALRDAFRTGDVDPAASSANFRIWLDLIGRHGMADKDAGEYRADTRAKAAGRDE</sequence>
<accession>A0A6L5GD89</accession>